<dbReference type="EMBL" id="BMGZ01000002">
    <property type="protein sequence ID" value="GGH97136.1"/>
    <property type="molecule type" value="Genomic_DNA"/>
</dbReference>
<dbReference type="GO" id="GO:0016020">
    <property type="term" value="C:membrane"/>
    <property type="evidence" value="ECO:0007669"/>
    <property type="project" value="UniProtKB-SubCell"/>
</dbReference>
<dbReference type="Proteomes" id="UP000621856">
    <property type="component" value="Unassembled WGS sequence"/>
</dbReference>
<feature type="transmembrane region" description="Helical" evidence="7">
    <location>
        <begin position="88"/>
        <end position="108"/>
    </location>
</feature>
<evidence type="ECO:0000256" key="3">
    <source>
        <dbReference type="ARBA" id="ARBA00022679"/>
    </source>
</evidence>
<dbReference type="SUPFAM" id="SSF53448">
    <property type="entry name" value="Nucleotide-diphospho-sugar transferases"/>
    <property type="match status" value="1"/>
</dbReference>
<dbReference type="CDD" id="cd06427">
    <property type="entry name" value="CESA_like_2"/>
    <property type="match status" value="1"/>
</dbReference>
<feature type="domain" description="Glycosyltransferase 2-like" evidence="8">
    <location>
        <begin position="215"/>
        <end position="411"/>
    </location>
</feature>
<evidence type="ECO:0000256" key="7">
    <source>
        <dbReference type="SAM" id="Phobius"/>
    </source>
</evidence>
<evidence type="ECO:0000313" key="11">
    <source>
        <dbReference type="Proteomes" id="UP000621856"/>
    </source>
</evidence>
<gene>
    <name evidence="10" type="ORF">FF098_008745</name>
    <name evidence="9" type="ORF">GCM10011355_17620</name>
</gene>
<keyword evidence="4 7" id="KW-0812">Transmembrane</keyword>
<evidence type="ECO:0000313" key="12">
    <source>
        <dbReference type="Proteomes" id="UP000818603"/>
    </source>
</evidence>
<sequence>MSDRQGRSAQAARLQARLASAKHGDILAIRHDNAGFLDWAALEKLRDDMPMLSASHRLSRRQKAVCLVLVLLITALLAVAPFRTLTVINGLFVLYCCAGLALRGWMLLSNLRPQARAAAPAQVHDWPVVTILIPLYKEAATLPHLVDALLGLDYPQDRLDIKILLEEDDTETRALAERICRAPCFDLVHVPDNLPRTKPKACNYGLWTALGEITVIYDAEDRPEADQLKKAVIAFRAGEDRLACVQARLNYYNRRKNWLTQLFSMEYALLFDIVLPSLARVGAPIPLGGTSNFFRTRILQDIGGWDPYNVTEDADLGLRLAAVGYSVGVINSTTYEEAVSHAGQWVRQRSRWLKGYFQTWLVHTRRNPYFAKPPLFSRAGFTRFITLHLVMGGVLVSAVVNPIFWLLYILWLSGHGDWLANIYPSPLLEISVFTLLGGNAFMAYLTIVAPLRRRWYDHCVYVVLMPVYWLMLSVAGYKALWQLIVKPFYWEKTMHGAPDAEGNDTVTSLVADKS</sequence>
<evidence type="ECO:0000256" key="2">
    <source>
        <dbReference type="ARBA" id="ARBA00022676"/>
    </source>
</evidence>
<keyword evidence="5 7" id="KW-1133">Transmembrane helix</keyword>
<reference evidence="9" key="1">
    <citation type="journal article" date="2014" name="Int. J. Syst. Evol. Microbiol.">
        <title>Complete genome sequence of Corynebacterium casei LMG S-19264T (=DSM 44701T), isolated from a smear-ripened cheese.</title>
        <authorList>
            <consortium name="US DOE Joint Genome Institute (JGI-PGF)"/>
            <person name="Walter F."/>
            <person name="Albersmeier A."/>
            <person name="Kalinowski J."/>
            <person name="Ruckert C."/>
        </authorList>
    </citation>
    <scope>NUCLEOTIDE SEQUENCE</scope>
    <source>
        <strain evidence="9">CGMCC 1.14984</strain>
    </source>
</reference>
<feature type="transmembrane region" description="Helical" evidence="7">
    <location>
        <begin position="459"/>
        <end position="480"/>
    </location>
</feature>
<dbReference type="PANTHER" id="PTHR43867:SF2">
    <property type="entry name" value="CELLULOSE SYNTHASE CATALYTIC SUBUNIT A [UDP-FORMING]"/>
    <property type="match status" value="1"/>
</dbReference>
<keyword evidence="3" id="KW-0808">Transferase</keyword>
<evidence type="ECO:0000259" key="8">
    <source>
        <dbReference type="Pfam" id="PF13632"/>
    </source>
</evidence>
<name>A0A8J3ER30_9PROT</name>
<organism evidence="9 11">
    <name type="scientific">Aquisalinus luteolus</name>
    <dbReference type="NCBI Taxonomy" id="1566827"/>
    <lineage>
        <taxon>Bacteria</taxon>
        <taxon>Pseudomonadati</taxon>
        <taxon>Pseudomonadota</taxon>
        <taxon>Alphaproteobacteria</taxon>
        <taxon>Parvularculales</taxon>
        <taxon>Parvularculaceae</taxon>
        <taxon>Aquisalinus</taxon>
    </lineage>
</organism>
<proteinExistence type="predicted"/>
<reference evidence="9" key="3">
    <citation type="submission" date="2020-09" db="EMBL/GenBank/DDBJ databases">
        <authorList>
            <person name="Sun Q."/>
            <person name="Zhou Y."/>
        </authorList>
    </citation>
    <scope>NUCLEOTIDE SEQUENCE</scope>
    <source>
        <strain evidence="9">CGMCC 1.14984</strain>
    </source>
</reference>
<feature type="transmembrane region" description="Helical" evidence="7">
    <location>
        <begin position="430"/>
        <end position="447"/>
    </location>
</feature>
<dbReference type="AlphaFoldDB" id="A0A8J3ER30"/>
<dbReference type="GO" id="GO:0016757">
    <property type="term" value="F:glycosyltransferase activity"/>
    <property type="evidence" value="ECO:0007669"/>
    <property type="project" value="UniProtKB-KW"/>
</dbReference>
<dbReference type="RefSeq" id="WP_155139618.1">
    <property type="nucleotide sequence ID" value="NZ_BMGZ01000002.1"/>
</dbReference>
<evidence type="ECO:0000313" key="10">
    <source>
        <dbReference type="EMBL" id="NHK27989.1"/>
    </source>
</evidence>
<keyword evidence="12" id="KW-1185">Reference proteome</keyword>
<dbReference type="EMBL" id="VCJR02000002">
    <property type="protein sequence ID" value="NHK27989.1"/>
    <property type="molecule type" value="Genomic_DNA"/>
</dbReference>
<evidence type="ECO:0000256" key="5">
    <source>
        <dbReference type="ARBA" id="ARBA00022989"/>
    </source>
</evidence>
<protein>
    <submittedName>
        <fullName evidence="10">Glycosyltransferase</fullName>
    </submittedName>
</protein>
<evidence type="ECO:0000256" key="1">
    <source>
        <dbReference type="ARBA" id="ARBA00004141"/>
    </source>
</evidence>
<reference evidence="10 12" key="2">
    <citation type="submission" date="2020-02" db="EMBL/GenBank/DDBJ databases">
        <title>Genome sequence of Parvularcula flava strain NH6-79.</title>
        <authorList>
            <person name="Abdul Karim M.H."/>
            <person name="Lam M.Q."/>
            <person name="Chen S.J."/>
            <person name="Yahya A."/>
            <person name="Shahir S."/>
            <person name="Shamsir M.S."/>
            <person name="Chong C.S."/>
        </authorList>
    </citation>
    <scope>NUCLEOTIDE SEQUENCE [LARGE SCALE GENOMIC DNA]</scope>
    <source>
        <strain evidence="10 12">NH6-79</strain>
    </source>
</reference>
<accession>A0A8J3ER30</accession>
<comment type="caution">
    <text evidence="9">The sequence shown here is derived from an EMBL/GenBank/DDBJ whole genome shotgun (WGS) entry which is preliminary data.</text>
</comment>
<dbReference type="InterPro" id="IPR001173">
    <property type="entry name" value="Glyco_trans_2-like"/>
</dbReference>
<evidence type="ECO:0000256" key="6">
    <source>
        <dbReference type="ARBA" id="ARBA00023136"/>
    </source>
</evidence>
<evidence type="ECO:0000313" key="9">
    <source>
        <dbReference type="EMBL" id="GGH97136.1"/>
    </source>
</evidence>
<keyword evidence="6 7" id="KW-0472">Membrane</keyword>
<comment type="subcellular location">
    <subcellularLocation>
        <location evidence="1">Membrane</location>
        <topology evidence="1">Multi-pass membrane protein</topology>
    </subcellularLocation>
</comment>
<dbReference type="Pfam" id="PF13632">
    <property type="entry name" value="Glyco_trans_2_3"/>
    <property type="match status" value="1"/>
</dbReference>
<dbReference type="InterPro" id="IPR050321">
    <property type="entry name" value="Glycosyltr_2/OpgH_subfam"/>
</dbReference>
<evidence type="ECO:0000256" key="4">
    <source>
        <dbReference type="ARBA" id="ARBA00022692"/>
    </source>
</evidence>
<feature type="transmembrane region" description="Helical" evidence="7">
    <location>
        <begin position="64"/>
        <end position="82"/>
    </location>
</feature>
<dbReference type="Gene3D" id="3.90.550.10">
    <property type="entry name" value="Spore Coat Polysaccharide Biosynthesis Protein SpsA, Chain A"/>
    <property type="match status" value="1"/>
</dbReference>
<feature type="transmembrane region" description="Helical" evidence="7">
    <location>
        <begin position="384"/>
        <end position="410"/>
    </location>
</feature>
<dbReference type="InterPro" id="IPR029044">
    <property type="entry name" value="Nucleotide-diphossugar_trans"/>
</dbReference>
<dbReference type="Proteomes" id="UP000818603">
    <property type="component" value="Unassembled WGS sequence"/>
</dbReference>
<dbReference type="PANTHER" id="PTHR43867">
    <property type="entry name" value="CELLULOSE SYNTHASE CATALYTIC SUBUNIT A [UDP-FORMING]"/>
    <property type="match status" value="1"/>
</dbReference>
<keyword evidence="2" id="KW-0328">Glycosyltransferase</keyword>